<protein>
    <submittedName>
        <fullName evidence="1">Uncharacterized protein</fullName>
    </submittedName>
</protein>
<proteinExistence type="predicted"/>
<dbReference type="Proteomes" id="UP000220127">
    <property type="component" value="Unassembled WGS sequence"/>
</dbReference>
<dbReference type="EMBL" id="NVMD01000029">
    <property type="protein sequence ID" value="PED11842.1"/>
    <property type="molecule type" value="Genomic_DNA"/>
</dbReference>
<name>A0A9X6TWI1_BACTU</name>
<dbReference type="RefSeq" id="WP_097877736.1">
    <property type="nucleotide sequence ID" value="NZ_NVMD01000029.1"/>
</dbReference>
<sequence length="364" mass="37196">MAGSEESNEELVSGRVNHAEDTTSFWAQCHENGDDFNGNEVVNVSIQEHVDHEDLEKEGINTMPTNPINGIYSEGFRSGTGIIAKGGYDSGTGVIGQGGGIKNTGERGSGGIGVNGIGGSVSFDSGSTFAGAGLVGQGGIDENINDSKHGAGVIGIAGGAGKQLPLNTDTGSVGVYGQGAEAIIQTKNIDGETKNIGPQKPGPGVLGRGGIAVNERMPVAAGVIGLAGNQDIPSHSITGDKGVYGEGPTGVQGTGTAGPGIYGSSDVNRGGVFRSGRNAQVQLIPYRENAVFPNFTTVKPNGIATPTERGIQRMLPKDGFGGDLMSISDSNGVCTLWFCVFGQNQYSSAVWGQVLLGETFYGEK</sequence>
<gene>
    <name evidence="1" type="ORF">CON01_25270</name>
</gene>
<organism evidence="1 2">
    <name type="scientific">Bacillus thuringiensis</name>
    <dbReference type="NCBI Taxonomy" id="1428"/>
    <lineage>
        <taxon>Bacteria</taxon>
        <taxon>Bacillati</taxon>
        <taxon>Bacillota</taxon>
        <taxon>Bacilli</taxon>
        <taxon>Bacillales</taxon>
        <taxon>Bacillaceae</taxon>
        <taxon>Bacillus</taxon>
        <taxon>Bacillus cereus group</taxon>
    </lineage>
</organism>
<dbReference type="AlphaFoldDB" id="A0A9X6TWI1"/>
<comment type="caution">
    <text evidence="1">The sequence shown here is derived from an EMBL/GenBank/DDBJ whole genome shotgun (WGS) entry which is preliminary data.</text>
</comment>
<evidence type="ECO:0000313" key="2">
    <source>
        <dbReference type="Proteomes" id="UP000220127"/>
    </source>
</evidence>
<accession>A0A9X6TWI1</accession>
<evidence type="ECO:0000313" key="1">
    <source>
        <dbReference type="EMBL" id="PED11842.1"/>
    </source>
</evidence>
<reference evidence="1 2" key="1">
    <citation type="submission" date="2017-09" db="EMBL/GenBank/DDBJ databases">
        <title>Large-scale bioinformatics analysis of Bacillus genomes uncovers conserved roles of natural products in bacterial physiology.</title>
        <authorList>
            <consortium name="Agbiome Team Llc"/>
            <person name="Bleich R.M."/>
            <person name="Grubbs K.J."/>
            <person name="Santa Maria K.C."/>
            <person name="Allen S.E."/>
            <person name="Farag S."/>
            <person name="Shank E.A."/>
            <person name="Bowers A."/>
        </authorList>
    </citation>
    <scope>NUCLEOTIDE SEQUENCE [LARGE SCALE GENOMIC DNA]</scope>
    <source>
        <strain evidence="1 2">AFS094940</strain>
    </source>
</reference>